<gene>
    <name evidence="2" type="ORF">SCMC78_22530</name>
</gene>
<sequence>MGDTMFSLVWGTFATTLGWVVATDFRGAAHRFHAFSHAATPFVGSGAPVIGVGFFRLVAGVFALVGPIVLVTGLLDLWRGEAEGFRLPPAGGWFVLVQAVILGAALWHYWRRSGFLRRQWDAGSGPRRAAVAGVTASTVAFTALLALGSGTWMLVAWLLGGLCGITLLLSDPAGGPSDA</sequence>
<accession>A0AB33KAR6</accession>
<keyword evidence="1" id="KW-0812">Transmembrane</keyword>
<feature type="transmembrane region" description="Helical" evidence="1">
    <location>
        <begin position="90"/>
        <end position="109"/>
    </location>
</feature>
<reference evidence="2" key="1">
    <citation type="submission" date="2024-07" db="EMBL/GenBank/DDBJ databases">
        <title>Complete genome sequences of cellulolytic bacteria, Kitasatospora sp. CMC57 and Streptomyces sp. CMC78, isolated from Japanese agricultural soil.</title>
        <authorList>
            <person name="Hashimoto T."/>
            <person name="Ito M."/>
            <person name="Iwamoto M."/>
            <person name="Fukahori D."/>
            <person name="Shoda T."/>
            <person name="Sakoda M."/>
            <person name="Morohoshi T."/>
            <person name="Mitsuboshi M."/>
            <person name="Nishizawa T."/>
        </authorList>
    </citation>
    <scope>NUCLEOTIDE SEQUENCE</scope>
    <source>
        <strain evidence="2">CMC78</strain>
    </source>
</reference>
<keyword evidence="1" id="KW-1133">Transmembrane helix</keyword>
<dbReference type="EMBL" id="AP035884">
    <property type="protein sequence ID" value="BFP52446.1"/>
    <property type="molecule type" value="Genomic_DNA"/>
</dbReference>
<dbReference type="KEGG" id="stcm:SCMC78_22530"/>
<dbReference type="AlphaFoldDB" id="A0AB33KAR6"/>
<proteinExistence type="predicted"/>
<evidence type="ECO:0000256" key="1">
    <source>
        <dbReference type="SAM" id="Phobius"/>
    </source>
</evidence>
<evidence type="ECO:0000313" key="2">
    <source>
        <dbReference type="EMBL" id="BFP52446.1"/>
    </source>
</evidence>
<name>A0AB33KAR6_9ACTN</name>
<keyword evidence="1" id="KW-0472">Membrane</keyword>
<feature type="transmembrane region" description="Helical" evidence="1">
    <location>
        <begin position="129"/>
        <end position="146"/>
    </location>
</feature>
<protein>
    <submittedName>
        <fullName evidence="2">Uncharacterized protein</fullName>
    </submittedName>
</protein>
<feature type="transmembrane region" description="Helical" evidence="1">
    <location>
        <begin position="57"/>
        <end position="78"/>
    </location>
</feature>
<organism evidence="2">
    <name type="scientific">Streptomyces sp. CMC78</name>
    <dbReference type="NCBI Taxonomy" id="3231512"/>
    <lineage>
        <taxon>Bacteria</taxon>
        <taxon>Bacillati</taxon>
        <taxon>Actinomycetota</taxon>
        <taxon>Actinomycetes</taxon>
        <taxon>Kitasatosporales</taxon>
        <taxon>Streptomycetaceae</taxon>
        <taxon>Streptomyces</taxon>
    </lineage>
</organism>